<gene>
    <name evidence="1" type="ORF">BTA35_0212910</name>
</gene>
<evidence type="ECO:0000313" key="1">
    <source>
        <dbReference type="EMBL" id="OOV86414.1"/>
    </source>
</evidence>
<sequence>MTLFIELKTMSRKTLLLLLIAGGVIGYALAPDEGFGVRFENRSAQMITAIKLDFGSADGQSSLQTFRLASGEFRTLFLNHPPGAGFNVQVFYADGQKREFCALKGNKDVRPTLILQP</sequence>
<organism evidence="1 2">
    <name type="scientific">Oceanospirillum linum</name>
    <dbReference type="NCBI Taxonomy" id="966"/>
    <lineage>
        <taxon>Bacteria</taxon>
        <taxon>Pseudomonadati</taxon>
        <taxon>Pseudomonadota</taxon>
        <taxon>Gammaproteobacteria</taxon>
        <taxon>Oceanospirillales</taxon>
        <taxon>Oceanospirillaceae</taxon>
        <taxon>Oceanospirillum</taxon>
    </lineage>
</organism>
<protein>
    <submittedName>
        <fullName evidence="1">Uncharacterized protein</fullName>
    </submittedName>
</protein>
<dbReference type="EMBL" id="MTSD02000006">
    <property type="protein sequence ID" value="OOV86414.1"/>
    <property type="molecule type" value="Genomic_DNA"/>
</dbReference>
<proteinExistence type="predicted"/>
<reference evidence="1" key="1">
    <citation type="submission" date="2017-02" db="EMBL/GenBank/DDBJ databases">
        <title>Draft Genome Sequence of the Salt Water Bacterium Oceanospirillum linum ATCC 11336.</title>
        <authorList>
            <person name="Trachtenberg A.M."/>
            <person name="Carney J.G."/>
            <person name="Linnane J.D."/>
            <person name="Rheaume B.A."/>
            <person name="Pitts N.L."/>
            <person name="Mykles D.L."/>
            <person name="Maclea K.S."/>
        </authorList>
    </citation>
    <scope>NUCLEOTIDE SEQUENCE [LARGE SCALE GENOMIC DNA]</scope>
    <source>
        <strain evidence="1">ATCC 11336</strain>
    </source>
</reference>
<name>A0A1T1H968_OCELI</name>
<comment type="caution">
    <text evidence="1">The sequence shown here is derived from an EMBL/GenBank/DDBJ whole genome shotgun (WGS) entry which is preliminary data.</text>
</comment>
<keyword evidence="2" id="KW-1185">Reference proteome</keyword>
<evidence type="ECO:0000313" key="2">
    <source>
        <dbReference type="Proteomes" id="UP000190064"/>
    </source>
</evidence>
<dbReference type="AlphaFoldDB" id="A0A1T1H968"/>
<accession>A0A1T1H968</accession>
<dbReference type="Proteomes" id="UP000190064">
    <property type="component" value="Unassembled WGS sequence"/>
</dbReference>